<feature type="compositionally biased region" description="Polar residues" evidence="1">
    <location>
        <begin position="8"/>
        <end position="21"/>
    </location>
</feature>
<evidence type="ECO:0000313" key="3">
    <source>
        <dbReference type="Proteomes" id="UP000093309"/>
    </source>
</evidence>
<dbReference type="AlphaFoldDB" id="A0A1C1A2I6"/>
<name>A0A1C1A2I6_9BACL</name>
<dbReference type="Proteomes" id="UP000093309">
    <property type="component" value="Unassembled WGS sequence"/>
</dbReference>
<evidence type="ECO:0000256" key="1">
    <source>
        <dbReference type="SAM" id="MobiDB-lite"/>
    </source>
</evidence>
<feature type="region of interest" description="Disordered" evidence="1">
    <location>
        <begin position="1"/>
        <end position="54"/>
    </location>
</feature>
<proteinExistence type="predicted"/>
<dbReference type="RefSeq" id="WP_065852711.1">
    <property type="nucleotide sequence ID" value="NZ_LYPC01000016.1"/>
</dbReference>
<protein>
    <submittedName>
        <fullName evidence="2">Uncharacterized protein</fullName>
    </submittedName>
</protein>
<evidence type="ECO:0000313" key="2">
    <source>
        <dbReference type="EMBL" id="OCT14731.1"/>
    </source>
</evidence>
<gene>
    <name evidence="2" type="ORF">A8709_11150</name>
</gene>
<organism evidence="2 3">
    <name type="scientific">Paenibacillus pectinilyticus</name>
    <dbReference type="NCBI Taxonomy" id="512399"/>
    <lineage>
        <taxon>Bacteria</taxon>
        <taxon>Bacillati</taxon>
        <taxon>Bacillota</taxon>
        <taxon>Bacilli</taxon>
        <taxon>Bacillales</taxon>
        <taxon>Paenibacillaceae</taxon>
        <taxon>Paenibacillus</taxon>
    </lineage>
</organism>
<dbReference type="EMBL" id="LYPC01000016">
    <property type="protein sequence ID" value="OCT14731.1"/>
    <property type="molecule type" value="Genomic_DNA"/>
</dbReference>
<reference evidence="3" key="1">
    <citation type="submission" date="2016-05" db="EMBL/GenBank/DDBJ databases">
        <title>Paenibacillus oryzae. sp. nov., isolated from the rice root.</title>
        <authorList>
            <person name="Zhang J."/>
            <person name="Zhang X."/>
        </authorList>
    </citation>
    <scope>NUCLEOTIDE SEQUENCE [LARGE SCALE GENOMIC DNA]</scope>
    <source>
        <strain evidence="3">KCTC13222</strain>
    </source>
</reference>
<sequence length="102" mass="11292">MNHEQQLEHLTSQSQQGTTPEASPVIAWEQRQESKPASSSSTVISIDTYRRQDTTTIDTEATVTVREFPTIHNEEPVRLLIVSSGFGQKHAMPANTVQCKAA</sequence>
<comment type="caution">
    <text evidence="2">The sequence shown here is derived from an EMBL/GenBank/DDBJ whole genome shotgun (WGS) entry which is preliminary data.</text>
</comment>
<feature type="compositionally biased region" description="Polar residues" evidence="1">
    <location>
        <begin position="35"/>
        <end position="45"/>
    </location>
</feature>
<dbReference type="STRING" id="512399.A8709_11150"/>
<dbReference type="OrthoDB" id="2634899at2"/>
<keyword evidence="3" id="KW-1185">Reference proteome</keyword>
<accession>A0A1C1A2I6</accession>